<feature type="region of interest" description="Disordered" evidence="1">
    <location>
        <begin position="48"/>
        <end position="68"/>
    </location>
</feature>
<dbReference type="EMBL" id="OZ019907">
    <property type="protein sequence ID" value="CAK9206939.1"/>
    <property type="molecule type" value="Genomic_DNA"/>
</dbReference>
<feature type="compositionally biased region" description="Low complexity" evidence="1">
    <location>
        <begin position="48"/>
        <end position="59"/>
    </location>
</feature>
<protein>
    <submittedName>
        <fullName evidence="2">Uncharacterized protein</fullName>
    </submittedName>
</protein>
<dbReference type="Proteomes" id="UP001497512">
    <property type="component" value="Chromosome 15"/>
</dbReference>
<reference evidence="2" key="1">
    <citation type="submission" date="2024-02" db="EMBL/GenBank/DDBJ databases">
        <authorList>
            <consortium name="ELIXIR-Norway"/>
            <consortium name="Elixir Norway"/>
        </authorList>
    </citation>
    <scope>NUCLEOTIDE SEQUENCE</scope>
</reference>
<dbReference type="PANTHER" id="PTHR33356:SF5">
    <property type="entry name" value="TIP41-LIKE PROTEIN"/>
    <property type="match status" value="1"/>
</dbReference>
<proteinExistence type="predicted"/>
<keyword evidence="3" id="KW-1185">Reference proteome</keyword>
<name>A0ABP0TWY2_9BRYO</name>
<evidence type="ECO:0000313" key="3">
    <source>
        <dbReference type="Proteomes" id="UP001497512"/>
    </source>
</evidence>
<accession>A0ABP0TWY2</accession>
<dbReference type="PANTHER" id="PTHR33356">
    <property type="entry name" value="TIP41-LIKE PROTEIN"/>
    <property type="match status" value="1"/>
</dbReference>
<evidence type="ECO:0000256" key="1">
    <source>
        <dbReference type="SAM" id="MobiDB-lite"/>
    </source>
</evidence>
<organism evidence="2 3">
    <name type="scientific">Sphagnum troendelagicum</name>
    <dbReference type="NCBI Taxonomy" id="128251"/>
    <lineage>
        <taxon>Eukaryota</taxon>
        <taxon>Viridiplantae</taxon>
        <taxon>Streptophyta</taxon>
        <taxon>Embryophyta</taxon>
        <taxon>Bryophyta</taxon>
        <taxon>Sphagnophytina</taxon>
        <taxon>Sphagnopsida</taxon>
        <taxon>Sphagnales</taxon>
        <taxon>Sphagnaceae</taxon>
        <taxon>Sphagnum</taxon>
    </lineage>
</organism>
<gene>
    <name evidence="2" type="ORF">CSSPTR1EN2_LOCUS8599</name>
</gene>
<sequence>MKVLHDIRWPEMLYETEEDAGASVKAVDDEMKPSIHPLRILHKSVFHQQQQGANNQGANVHDSESPPQLLFPPQRLPSAYATKSPLSHNWSSPNTFIDNSGSWSAHGFFDTRSSTNLYTRVPACCPPNTGSDRYSNVEMHNLAPEESNNPHSWSMQGQNDNIELSNDQQQRVMKPSRFVQHLHSKKTAAAQNRKHNAIHGQNQTQSMSANPSYNSVQATTSRGSHMTALFLRCSGSHDEKAIGGTGVFLPHYYIGNGSKHKQKPVCLTVLLPYWIVEMLNFEERQKQHSYQHFGCCAPILISQNYRTVLTSTNPHIQILLHT</sequence>
<evidence type="ECO:0000313" key="2">
    <source>
        <dbReference type="EMBL" id="CAK9206939.1"/>
    </source>
</evidence>